<dbReference type="SUPFAM" id="SSF46548">
    <property type="entry name" value="alpha-helical ferredoxin"/>
    <property type="match status" value="1"/>
</dbReference>
<dbReference type="Pfam" id="PF07992">
    <property type="entry name" value="Pyr_redox_2"/>
    <property type="match status" value="2"/>
</dbReference>
<evidence type="ECO:0000256" key="2">
    <source>
        <dbReference type="ARBA" id="ARBA00023002"/>
    </source>
</evidence>
<name>A0A1H4F7X8_9GAMM</name>
<organism evidence="7 8">
    <name type="scientific">Thiothrix caldifontis</name>
    <dbReference type="NCBI Taxonomy" id="525918"/>
    <lineage>
        <taxon>Bacteria</taxon>
        <taxon>Pseudomonadati</taxon>
        <taxon>Pseudomonadota</taxon>
        <taxon>Gammaproteobacteria</taxon>
        <taxon>Thiotrichales</taxon>
        <taxon>Thiotrichaceae</taxon>
        <taxon>Thiothrix</taxon>
    </lineage>
</organism>
<evidence type="ECO:0000313" key="7">
    <source>
        <dbReference type="EMBL" id="SEA93436.1"/>
    </source>
</evidence>
<keyword evidence="1" id="KW-0028">Amino-acid biosynthesis</keyword>
<keyword evidence="3" id="KW-0314">Glutamate biosynthesis</keyword>
<dbReference type="EMBL" id="FNQP01000019">
    <property type="protein sequence ID" value="SEA93436.1"/>
    <property type="molecule type" value="Genomic_DNA"/>
</dbReference>
<dbReference type="PANTHER" id="PTHR43100">
    <property type="entry name" value="GLUTAMATE SYNTHASE [NADPH] SMALL CHAIN"/>
    <property type="match status" value="1"/>
</dbReference>
<dbReference type="GO" id="GO:0006537">
    <property type="term" value="P:glutamate biosynthetic process"/>
    <property type="evidence" value="ECO:0007669"/>
    <property type="project" value="UniProtKB-KW"/>
</dbReference>
<dbReference type="Gene3D" id="3.50.50.60">
    <property type="entry name" value="FAD/NAD(P)-binding domain"/>
    <property type="match status" value="2"/>
</dbReference>
<dbReference type="NCBIfam" id="TIGR01317">
    <property type="entry name" value="GOGAT_sm_gam"/>
    <property type="match status" value="1"/>
</dbReference>
<dbReference type="InterPro" id="IPR009051">
    <property type="entry name" value="Helical_ferredxn"/>
</dbReference>
<keyword evidence="2" id="KW-0560">Oxidoreductase</keyword>
<dbReference type="PRINTS" id="PR00419">
    <property type="entry name" value="ADXRDTASE"/>
</dbReference>
<reference evidence="7 8" key="1">
    <citation type="submission" date="2016-10" db="EMBL/GenBank/DDBJ databases">
        <authorList>
            <person name="de Groot N.N."/>
        </authorList>
    </citation>
    <scope>NUCLEOTIDE SEQUENCE [LARGE SCALE GENOMIC DNA]</scope>
    <source>
        <strain evidence="7 8">DSM 21228</strain>
    </source>
</reference>
<dbReference type="Gene3D" id="1.10.1060.10">
    <property type="entry name" value="Alpha-helical ferredoxin"/>
    <property type="match status" value="1"/>
</dbReference>
<dbReference type="InterPro" id="IPR028261">
    <property type="entry name" value="DPD_II"/>
</dbReference>
<protein>
    <submittedName>
        <fullName evidence="7">Glutamate synthase (NADPH/NADH) small chain</fullName>
    </submittedName>
</protein>
<feature type="domain" description="FAD/NAD(P)-binding" evidence="5">
    <location>
        <begin position="155"/>
        <end position="331"/>
    </location>
</feature>
<dbReference type="GO" id="GO:0051536">
    <property type="term" value="F:iron-sulfur cluster binding"/>
    <property type="evidence" value="ECO:0007669"/>
    <property type="project" value="InterPro"/>
</dbReference>
<sequence>MGKPTGFMEYQRELPADRAPLERIKDWREFHLHFEREAESREQGARCMECGIPFCQTGQMLPGGASGCPVHNLIPEWNDMIFRGLWKEAFERLRMTNNFPEFTGRVCPAPCEGSCTLGINEPPVTIKLNEVSIIDKAFEEGWVKAEPPTERTGKTIAVVGSGPAGLACADQLNKAGHTVTVYERADRIGGLLMYGIPNMKLDKQDIVQRRVDLMAAEGVNFVTGMEVGKDVSAEQLRSDFDAVVLCAGATQPRDLPVEGRNLKGVHFAMDFLSANTKSLLDSGLADGHYISAKGLDVIVIGGGDTGTDCVGTSVRHGCKSVTQLEIMPRAPDARAADNPWPEWPRVHKVDYGQEEAAAVFGRDPRDYLISTKKLIGDENGHVKEIHTVGVRWEQGAGGRMNLIEVEGTEEVLPAQLVLLAMGFTGPEKTLVDALTLDTDPRGNVKADYGKYTTNLPGVFAAGDMRRGQSLVVWAINEGREAARECDRFLMGKTYLP</sequence>
<dbReference type="FunFam" id="3.50.50.60:FF:000160">
    <property type="entry name" value="Glutamate synthase (NADPH)"/>
    <property type="match status" value="1"/>
</dbReference>
<dbReference type="InterPro" id="IPR036188">
    <property type="entry name" value="FAD/NAD-bd_sf"/>
</dbReference>
<dbReference type="OrthoDB" id="9803192at2"/>
<evidence type="ECO:0000259" key="5">
    <source>
        <dbReference type="Pfam" id="PF07992"/>
    </source>
</evidence>
<dbReference type="InterPro" id="IPR051394">
    <property type="entry name" value="Glutamate_Synthase"/>
</dbReference>
<evidence type="ECO:0000256" key="1">
    <source>
        <dbReference type="ARBA" id="ARBA00022605"/>
    </source>
</evidence>
<gene>
    <name evidence="7" type="ORF">SAMN05660964_02864</name>
</gene>
<evidence type="ECO:0000313" key="8">
    <source>
        <dbReference type="Proteomes" id="UP000199397"/>
    </source>
</evidence>
<evidence type="ECO:0000259" key="6">
    <source>
        <dbReference type="Pfam" id="PF14691"/>
    </source>
</evidence>
<dbReference type="PANTHER" id="PTHR43100:SF1">
    <property type="entry name" value="GLUTAMATE SYNTHASE [NADPH] SMALL CHAIN"/>
    <property type="match status" value="1"/>
</dbReference>
<dbReference type="FunFam" id="3.40.50.720:FF:000113">
    <property type="entry name" value="Glutamate synthase [NADH], amyloplastic"/>
    <property type="match status" value="1"/>
</dbReference>
<dbReference type="Proteomes" id="UP000199397">
    <property type="component" value="Unassembled WGS sequence"/>
</dbReference>
<dbReference type="SUPFAM" id="SSF51971">
    <property type="entry name" value="Nucleotide-binding domain"/>
    <property type="match status" value="1"/>
</dbReference>
<proteinExistence type="predicted"/>
<dbReference type="FunFam" id="3.50.50.60:FF:000022">
    <property type="entry name" value="Glutamate synthase [NADH], amyloplastic"/>
    <property type="match status" value="1"/>
</dbReference>
<dbReference type="Pfam" id="PF14691">
    <property type="entry name" value="Fer4_20"/>
    <property type="match status" value="1"/>
</dbReference>
<dbReference type="GO" id="GO:0016639">
    <property type="term" value="F:oxidoreductase activity, acting on the CH-NH2 group of donors, NAD or NADP as acceptor"/>
    <property type="evidence" value="ECO:0007669"/>
    <property type="project" value="InterPro"/>
</dbReference>
<feature type="domain" description="FAD/NAD(P)-binding" evidence="5">
    <location>
        <begin position="405"/>
        <end position="478"/>
    </location>
</feature>
<comment type="pathway">
    <text evidence="4">Amino-acid biosynthesis.</text>
</comment>
<evidence type="ECO:0000256" key="3">
    <source>
        <dbReference type="ARBA" id="ARBA00023164"/>
    </source>
</evidence>
<dbReference type="STRING" id="525918.SAMN05660964_02864"/>
<dbReference type="InterPro" id="IPR006005">
    <property type="entry name" value="Glut_synth_ssu1"/>
</dbReference>
<evidence type="ECO:0000256" key="4">
    <source>
        <dbReference type="ARBA" id="ARBA00029440"/>
    </source>
</evidence>
<keyword evidence="8" id="KW-1185">Reference proteome</keyword>
<accession>A0A1H4F7X8</accession>
<dbReference type="InterPro" id="IPR023753">
    <property type="entry name" value="FAD/NAD-binding_dom"/>
</dbReference>
<dbReference type="RefSeq" id="WP_093069714.1">
    <property type="nucleotide sequence ID" value="NZ_FNQP01000019.1"/>
</dbReference>
<dbReference type="AlphaFoldDB" id="A0A1H4F7X8"/>
<feature type="domain" description="Dihydroprymidine dehydrogenase" evidence="6">
    <location>
        <begin position="23"/>
        <end position="141"/>
    </location>
</feature>